<evidence type="ECO:0000313" key="1">
    <source>
        <dbReference type="WBParaSite" id="ASIM_0000647601-mRNA-1"/>
    </source>
</evidence>
<sequence>LEELEREYASDDGRSLRRHLALLLKDDCCAVGNSQMRVYDPFNARKQRDLRIQKISISAKQSQEERQRQKLKRIAIEKRRKLEKWLSSKENKKKDAMLEEKVRKKNLDEKRKYLARLELKRICEKRERDKLEECRRVKTAERKQ</sequence>
<protein>
    <submittedName>
        <fullName evidence="1">Coiled-coil domain-containing protein 86</fullName>
    </submittedName>
</protein>
<accession>A0A0M3JFS2</accession>
<name>A0A0M3JFS2_ANISI</name>
<organism evidence="1">
    <name type="scientific">Anisakis simplex</name>
    <name type="common">Herring worm</name>
    <dbReference type="NCBI Taxonomy" id="6269"/>
    <lineage>
        <taxon>Eukaryota</taxon>
        <taxon>Metazoa</taxon>
        <taxon>Ecdysozoa</taxon>
        <taxon>Nematoda</taxon>
        <taxon>Chromadorea</taxon>
        <taxon>Rhabditida</taxon>
        <taxon>Spirurina</taxon>
        <taxon>Ascaridomorpha</taxon>
        <taxon>Ascaridoidea</taxon>
        <taxon>Anisakidae</taxon>
        <taxon>Anisakis</taxon>
        <taxon>Anisakis simplex complex</taxon>
    </lineage>
</organism>
<reference evidence="1" key="1">
    <citation type="submission" date="2017-02" db="UniProtKB">
        <authorList>
            <consortium name="WormBaseParasite"/>
        </authorList>
    </citation>
    <scope>IDENTIFICATION</scope>
</reference>
<proteinExistence type="predicted"/>
<dbReference type="AlphaFoldDB" id="A0A0M3JFS2"/>
<dbReference type="WBParaSite" id="ASIM_0000647601-mRNA-1">
    <property type="protein sequence ID" value="ASIM_0000647601-mRNA-1"/>
    <property type="gene ID" value="ASIM_0000647601"/>
</dbReference>